<name>A0ABU0TFL0_9FLAO</name>
<evidence type="ECO:0000313" key="2">
    <source>
        <dbReference type="EMBL" id="MDQ1095844.1"/>
    </source>
</evidence>
<evidence type="ECO:0000259" key="1">
    <source>
        <dbReference type="PROSITE" id="PS50042"/>
    </source>
</evidence>
<protein>
    <submittedName>
        <fullName evidence="2">CRP-like cAMP-binding protein</fullName>
    </submittedName>
</protein>
<dbReference type="PROSITE" id="PS50042">
    <property type="entry name" value="CNMP_BINDING_3"/>
    <property type="match status" value="1"/>
</dbReference>
<accession>A0ABU0TFL0</accession>
<organism evidence="2 3">
    <name type="scientific">Chryseobacterium camelliae</name>
    <dbReference type="NCBI Taxonomy" id="1265445"/>
    <lineage>
        <taxon>Bacteria</taxon>
        <taxon>Pseudomonadati</taxon>
        <taxon>Bacteroidota</taxon>
        <taxon>Flavobacteriia</taxon>
        <taxon>Flavobacteriales</taxon>
        <taxon>Weeksellaceae</taxon>
        <taxon>Chryseobacterium group</taxon>
        <taxon>Chryseobacterium</taxon>
    </lineage>
</organism>
<dbReference type="Pfam" id="PF00027">
    <property type="entry name" value="cNMP_binding"/>
    <property type="match status" value="1"/>
</dbReference>
<dbReference type="InterPro" id="IPR000595">
    <property type="entry name" value="cNMP-bd_dom"/>
</dbReference>
<feature type="domain" description="Cyclic nucleotide-binding" evidence="1">
    <location>
        <begin position="28"/>
        <end position="115"/>
    </location>
</feature>
<gene>
    <name evidence="2" type="ORF">QE404_000991</name>
</gene>
<dbReference type="RefSeq" id="WP_307447221.1">
    <property type="nucleotide sequence ID" value="NZ_JAUTAL010000001.1"/>
</dbReference>
<dbReference type="EMBL" id="JAUTAL010000001">
    <property type="protein sequence ID" value="MDQ1095844.1"/>
    <property type="molecule type" value="Genomic_DNA"/>
</dbReference>
<dbReference type="InterPro" id="IPR018490">
    <property type="entry name" value="cNMP-bd_dom_sf"/>
</dbReference>
<dbReference type="Proteomes" id="UP001225072">
    <property type="component" value="Unassembled WGS sequence"/>
</dbReference>
<sequence length="193" mass="22568">MTGEKEVLHFLRSLMPFSDQGWDILRPALTSREFRKNDFLLEQGAVCRSLFFVVKGYCKTYYEIEGEVKNTGFFFENEIVTNINSFGSGQKSDFNIVACEDLSAVVFDREKLFEISKHSAEVEALGRSCIRRYAVRQEELLTVFQLYSAEERLEYLEKNRPELVQRVPLSQLASFLGVRRETLSRIRRRRVSR</sequence>
<keyword evidence="3" id="KW-1185">Reference proteome</keyword>
<dbReference type="Gene3D" id="2.60.120.10">
    <property type="entry name" value="Jelly Rolls"/>
    <property type="match status" value="1"/>
</dbReference>
<proteinExistence type="predicted"/>
<dbReference type="CDD" id="cd00038">
    <property type="entry name" value="CAP_ED"/>
    <property type="match status" value="1"/>
</dbReference>
<dbReference type="InterPro" id="IPR014710">
    <property type="entry name" value="RmlC-like_jellyroll"/>
</dbReference>
<dbReference type="SUPFAM" id="SSF51206">
    <property type="entry name" value="cAMP-binding domain-like"/>
    <property type="match status" value="1"/>
</dbReference>
<evidence type="ECO:0000313" key="3">
    <source>
        <dbReference type="Proteomes" id="UP001225072"/>
    </source>
</evidence>
<reference evidence="2 3" key="1">
    <citation type="submission" date="2023-07" db="EMBL/GenBank/DDBJ databases">
        <title>Functional and genomic diversity of the sorghum phyllosphere microbiome.</title>
        <authorList>
            <person name="Shade A."/>
        </authorList>
    </citation>
    <scope>NUCLEOTIDE SEQUENCE [LARGE SCALE GENOMIC DNA]</scope>
    <source>
        <strain evidence="2 3">SORGH_AS_1064</strain>
    </source>
</reference>
<comment type="caution">
    <text evidence="2">The sequence shown here is derived from an EMBL/GenBank/DDBJ whole genome shotgun (WGS) entry which is preliminary data.</text>
</comment>